<dbReference type="InterPro" id="IPR051637">
    <property type="entry name" value="Ank_repeat_dom-contain_49"/>
</dbReference>
<dbReference type="Pfam" id="PF12796">
    <property type="entry name" value="Ank_2"/>
    <property type="match status" value="1"/>
</dbReference>
<keyword evidence="1" id="KW-0677">Repeat</keyword>
<evidence type="ECO:0000313" key="5">
    <source>
        <dbReference type="EMBL" id="KAK1748593.1"/>
    </source>
</evidence>
<keyword evidence="6" id="KW-1185">Reference proteome</keyword>
<accession>A0AAD8YM93</accession>
<keyword evidence="2 3" id="KW-0040">ANK repeat</keyword>
<name>A0AAD8YM93_9STRA</name>
<dbReference type="PANTHER" id="PTHR24180:SF45">
    <property type="entry name" value="POLY [ADP-RIBOSE] POLYMERASE TANKYRASE"/>
    <property type="match status" value="1"/>
</dbReference>
<organism evidence="5 6">
    <name type="scientific">Skeletonema marinoi</name>
    <dbReference type="NCBI Taxonomy" id="267567"/>
    <lineage>
        <taxon>Eukaryota</taxon>
        <taxon>Sar</taxon>
        <taxon>Stramenopiles</taxon>
        <taxon>Ochrophyta</taxon>
        <taxon>Bacillariophyta</taxon>
        <taxon>Coscinodiscophyceae</taxon>
        <taxon>Thalassiosirophycidae</taxon>
        <taxon>Thalassiosirales</taxon>
        <taxon>Skeletonemataceae</taxon>
        <taxon>Skeletonema</taxon>
        <taxon>Skeletonema marinoi-dohrnii complex</taxon>
    </lineage>
</organism>
<dbReference type="Proteomes" id="UP001224775">
    <property type="component" value="Unassembled WGS sequence"/>
</dbReference>
<evidence type="ECO:0000256" key="4">
    <source>
        <dbReference type="SAM" id="MobiDB-lite"/>
    </source>
</evidence>
<dbReference type="InterPro" id="IPR002110">
    <property type="entry name" value="Ankyrin_rpt"/>
</dbReference>
<evidence type="ECO:0000256" key="3">
    <source>
        <dbReference type="PROSITE-ProRule" id="PRU00023"/>
    </source>
</evidence>
<dbReference type="PROSITE" id="PS50088">
    <property type="entry name" value="ANK_REPEAT"/>
    <property type="match status" value="1"/>
</dbReference>
<feature type="region of interest" description="Disordered" evidence="4">
    <location>
        <begin position="196"/>
        <end position="215"/>
    </location>
</feature>
<evidence type="ECO:0000256" key="2">
    <source>
        <dbReference type="ARBA" id="ARBA00023043"/>
    </source>
</evidence>
<reference evidence="5" key="1">
    <citation type="submission" date="2023-06" db="EMBL/GenBank/DDBJ databases">
        <title>Survivors Of The Sea: Transcriptome response of Skeletonema marinoi to long-term dormancy.</title>
        <authorList>
            <person name="Pinder M.I.M."/>
            <person name="Kourtchenko O."/>
            <person name="Robertson E.K."/>
            <person name="Larsson T."/>
            <person name="Maumus F."/>
            <person name="Osuna-Cruz C.M."/>
            <person name="Vancaester E."/>
            <person name="Stenow R."/>
            <person name="Vandepoele K."/>
            <person name="Ploug H."/>
            <person name="Bruchert V."/>
            <person name="Godhe A."/>
            <person name="Topel M."/>
        </authorList>
    </citation>
    <scope>NUCLEOTIDE SEQUENCE</scope>
    <source>
        <strain evidence="5">R05AC</strain>
    </source>
</reference>
<dbReference type="Gene3D" id="1.25.40.20">
    <property type="entry name" value="Ankyrin repeat-containing domain"/>
    <property type="match status" value="2"/>
</dbReference>
<dbReference type="PANTHER" id="PTHR24180">
    <property type="entry name" value="CYCLIN-DEPENDENT KINASE INHIBITOR 2C-RELATED"/>
    <property type="match status" value="1"/>
</dbReference>
<dbReference type="EMBL" id="JATAAI010000001">
    <property type="protein sequence ID" value="KAK1748593.1"/>
    <property type="molecule type" value="Genomic_DNA"/>
</dbReference>
<feature type="repeat" description="ANK" evidence="3">
    <location>
        <begin position="348"/>
        <end position="380"/>
    </location>
</feature>
<dbReference type="AlphaFoldDB" id="A0AAD8YM93"/>
<dbReference type="SMART" id="SM00248">
    <property type="entry name" value="ANK"/>
    <property type="match status" value="6"/>
</dbReference>
<evidence type="ECO:0000313" key="6">
    <source>
        <dbReference type="Proteomes" id="UP001224775"/>
    </source>
</evidence>
<dbReference type="InterPro" id="IPR036770">
    <property type="entry name" value="Ankyrin_rpt-contain_sf"/>
</dbReference>
<feature type="compositionally biased region" description="Low complexity" evidence="4">
    <location>
        <begin position="198"/>
        <end position="215"/>
    </location>
</feature>
<comment type="caution">
    <text evidence="5">The sequence shown here is derived from an EMBL/GenBank/DDBJ whole genome shotgun (WGS) entry which is preliminary data.</text>
</comment>
<proteinExistence type="predicted"/>
<dbReference type="SUPFAM" id="SSF48403">
    <property type="entry name" value="Ankyrin repeat"/>
    <property type="match status" value="1"/>
</dbReference>
<sequence length="491" mass="54056">MTESSNSSFAQLPVDVETSLSAIHYLHVYGGYSLDEIHQMHTTFPPLLEIDVVRHLRPKMRFLKDCLEGGVASTVTNSKSTNQVLDPKLKSVLPASFFGARFERTIAPRHAFLVHLGLPSGRMLWDDANDSSLLAEFLLQHRKPKQFAALCNLWRRTYGASNIDNNLPITSQQVVAFDKLFQRGILSAARDDSNHVYSDNNSNNAASKSKSPSLLDTANVTPAQLVRYLIQHGANAYETDVRGASLFHWASGCGNLEGLKELVDCCNKHKAGLESNSQLSSPGNSAALLWKASRDDAIPLHWACAGAGPKEFGIGGSVDVCNYLLSICSEAEQSIITQRKLINAQTRDGNTVLMWSAWSGSLEIVKLMFRNRADTEVSNRNGCTVAHWAASGGNLNVCKYLATMANVNFDVENYARNTPLSHAVAYGRGSVAQWLRDEMQVEDSGNNAENLALDFVNWGESGLGLISEDEQAERKKISELFRDWADEMGEE</sequence>
<evidence type="ECO:0000256" key="1">
    <source>
        <dbReference type="ARBA" id="ARBA00022737"/>
    </source>
</evidence>
<gene>
    <name evidence="5" type="ORF">QTG54_000532</name>
</gene>
<protein>
    <submittedName>
        <fullName evidence="5">Ankyrin repeat domain-containing protein</fullName>
    </submittedName>
</protein>